<reference evidence="3 4" key="1">
    <citation type="submission" date="2016-04" db="EMBL/GenBank/DDBJ databases">
        <title>Genome analyses suggest a sexual origin of heterokaryosis in a supposedly ancient asexual fungus.</title>
        <authorList>
            <person name="Ropars J."/>
            <person name="Sedzielewska K."/>
            <person name="Noel J."/>
            <person name="Charron P."/>
            <person name="Farinelli L."/>
            <person name="Marton T."/>
            <person name="Kruger M."/>
            <person name="Pelin A."/>
            <person name="Brachmann A."/>
            <person name="Corradi N."/>
        </authorList>
    </citation>
    <scope>NUCLEOTIDE SEQUENCE [LARGE SCALE GENOMIC DNA]</scope>
    <source>
        <strain evidence="3 4">C2</strain>
    </source>
</reference>
<organism evidence="3 4">
    <name type="scientific">Rhizophagus irregularis</name>
    <dbReference type="NCBI Taxonomy" id="588596"/>
    <lineage>
        <taxon>Eukaryota</taxon>
        <taxon>Fungi</taxon>
        <taxon>Fungi incertae sedis</taxon>
        <taxon>Mucoromycota</taxon>
        <taxon>Glomeromycotina</taxon>
        <taxon>Glomeromycetes</taxon>
        <taxon>Glomerales</taxon>
        <taxon>Glomeraceae</taxon>
        <taxon>Rhizophagus</taxon>
    </lineage>
</organism>
<dbReference type="SUPFAM" id="SSF56815">
    <property type="entry name" value="Sec1/munc18-like (SM) proteins"/>
    <property type="match status" value="1"/>
</dbReference>
<dbReference type="EMBL" id="LLXL01000436">
    <property type="protein sequence ID" value="PKK72515.1"/>
    <property type="molecule type" value="Genomic_DNA"/>
</dbReference>
<sequence>MSHLGNTHSSLNVNSLRDLARKELTNVLDSVRGKKCLVLDPNISGPLSLIAGFSLLKEHGVEKVHYLQQGPLETELKSLIYICRPQLNYMKYIAEHIAHHQKDVVSNYEYNLFFVPRRTMICERVLEEAGVFGDITIGEYHLDLIPFEDDLLSLELDNTFKELYLDGDYTSIYYAARALMKLQTKFGLIPRVIGKGDCAKHLADMLLRMRKEVAVDDPSSTLSVSQNVDSLIILDRSVDLISPLCTQLTYEGLIDEVFGIRASHVEVDSAIVGPASQKSAPAAATSTSNAASTTSQPSTPAKKKKIPLNSSDRLFVQLRDMNFAVVGGVLNRVARRINENYEERHQAKTVMQIREFINKLGGLQSEHQSLRTHTGIAEEIMAYTVTPEFNKALEVQQNLVAGIEINLQNEHIEEMINRQVPILQVLRLLCLLSLVNGGLKQKSLEFFKKEILQTYGFEHLQTLLNLERLNMFVKQGSASSKFNYVRKHLQLIVDEVDEQSPQDISYVYSGYAPLSVRLIQCVTKGGLTPISNPVGANAAANPIGTGGAAKGIVGWKGHEEALKMLPGKTFDEVQKLDDGAIHSKKFAQGQQPRVTLIFFLGGCTYTEISAIRFMAQQDEGQREYVIATTQIVNGNSLLSSVMQKMDNLGHSAGGNF</sequence>
<dbReference type="PANTHER" id="PTHR11679">
    <property type="entry name" value="VESICLE PROTEIN SORTING-ASSOCIATED"/>
    <property type="match status" value="1"/>
</dbReference>
<dbReference type="InterPro" id="IPR036045">
    <property type="entry name" value="Sec1-like_sf"/>
</dbReference>
<dbReference type="VEuPathDB" id="FungiDB:FUN_000490"/>
<proteinExistence type="inferred from homology"/>
<dbReference type="Gene3D" id="3.40.50.1910">
    <property type="match status" value="1"/>
</dbReference>
<dbReference type="VEuPathDB" id="FungiDB:RhiirA1_506557"/>
<dbReference type="InterPro" id="IPR043127">
    <property type="entry name" value="Sec-1-like_dom3a"/>
</dbReference>
<evidence type="ECO:0000256" key="2">
    <source>
        <dbReference type="SAM" id="MobiDB-lite"/>
    </source>
</evidence>
<dbReference type="Gene3D" id="3.90.830.10">
    <property type="entry name" value="Syntaxin Binding Protein 1, Chain A, domain 2"/>
    <property type="match status" value="1"/>
</dbReference>
<reference evidence="3 4" key="2">
    <citation type="submission" date="2017-10" db="EMBL/GenBank/DDBJ databases">
        <title>Extensive intraspecific genome diversity in a model arbuscular mycorrhizal fungus.</title>
        <authorList>
            <person name="Chen E.C.H."/>
            <person name="Morin E."/>
            <person name="Baudet D."/>
            <person name="Noel J."/>
            <person name="Ndikumana S."/>
            <person name="Charron P."/>
            <person name="St-Onge C."/>
            <person name="Giorgi J."/>
            <person name="Grigoriev I.V."/>
            <person name="Roux C."/>
            <person name="Martin F.M."/>
            <person name="Corradi N."/>
        </authorList>
    </citation>
    <scope>NUCLEOTIDE SEQUENCE [LARGE SCALE GENOMIC DNA]</scope>
    <source>
        <strain evidence="3 4">C2</strain>
    </source>
</reference>
<dbReference type="InterPro" id="IPR043154">
    <property type="entry name" value="Sec-1-like_dom1"/>
</dbReference>
<dbReference type="AlphaFoldDB" id="A0A2N1NF17"/>
<dbReference type="InterPro" id="IPR027482">
    <property type="entry name" value="Sec1-like_dom2"/>
</dbReference>
<comment type="caution">
    <text evidence="3">The sequence shown here is derived from an EMBL/GenBank/DDBJ whole genome shotgun (WGS) entry which is preliminary data.</text>
</comment>
<dbReference type="InterPro" id="IPR001619">
    <property type="entry name" value="Sec1-like"/>
</dbReference>
<protein>
    <submittedName>
        <fullName evidence="3">Sec1-like protein</fullName>
    </submittedName>
</protein>
<evidence type="ECO:0000256" key="1">
    <source>
        <dbReference type="ARBA" id="ARBA00009884"/>
    </source>
</evidence>
<evidence type="ECO:0000313" key="4">
    <source>
        <dbReference type="Proteomes" id="UP000233469"/>
    </source>
</evidence>
<evidence type="ECO:0000313" key="3">
    <source>
        <dbReference type="EMBL" id="PKK72515.1"/>
    </source>
</evidence>
<dbReference type="Pfam" id="PF00995">
    <property type="entry name" value="Sec1"/>
    <property type="match status" value="1"/>
</dbReference>
<dbReference type="Gene3D" id="1.25.40.850">
    <property type="match status" value="1"/>
</dbReference>
<comment type="similarity">
    <text evidence="1">Belongs to the STXBP/unc-18/SEC1 family.</text>
</comment>
<dbReference type="PIRSF" id="PIRSF005715">
    <property type="entry name" value="VPS45_Sec1"/>
    <property type="match status" value="1"/>
</dbReference>
<dbReference type="InterPro" id="IPR043155">
    <property type="entry name" value="VPS33_dom3b"/>
</dbReference>
<accession>A0A2N1NF17</accession>
<dbReference type="GO" id="GO:0016192">
    <property type="term" value="P:vesicle-mediated transport"/>
    <property type="evidence" value="ECO:0007669"/>
    <property type="project" value="InterPro"/>
</dbReference>
<gene>
    <name evidence="3" type="ORF">RhiirC2_742528</name>
</gene>
<feature type="region of interest" description="Disordered" evidence="2">
    <location>
        <begin position="280"/>
        <end position="306"/>
    </location>
</feature>
<name>A0A2N1NF17_9GLOM</name>
<dbReference type="Gene3D" id="3.40.50.2060">
    <property type="match status" value="1"/>
</dbReference>
<dbReference type="VEuPathDB" id="FungiDB:RhiirFUN_017885"/>
<dbReference type="Proteomes" id="UP000233469">
    <property type="component" value="Unassembled WGS sequence"/>
</dbReference>
<feature type="compositionally biased region" description="Low complexity" evidence="2">
    <location>
        <begin position="280"/>
        <end position="300"/>
    </location>
</feature>